<organism evidence="1 2">
    <name type="scientific">Enterococcus innesii</name>
    <dbReference type="NCBI Taxonomy" id="2839759"/>
    <lineage>
        <taxon>Bacteria</taxon>
        <taxon>Bacillati</taxon>
        <taxon>Bacillota</taxon>
        <taxon>Bacilli</taxon>
        <taxon>Lactobacillales</taxon>
        <taxon>Enterococcaceae</taxon>
        <taxon>Enterococcus</taxon>
    </lineage>
</organism>
<dbReference type="Proteomes" id="UP000831692">
    <property type="component" value="Chromosome"/>
</dbReference>
<reference evidence="1 2" key="1">
    <citation type="submission" date="2022-03" db="EMBL/GenBank/DDBJ databases">
        <title>Complete genome sequence of Enterococcus innesii DB-1.</title>
        <authorList>
            <person name="Fukuda D."/>
            <person name="Nolasco-Hipolito C."/>
        </authorList>
    </citation>
    <scope>NUCLEOTIDE SEQUENCE [LARGE SCALE GENOMIC DNA]</scope>
    <source>
        <strain evidence="1 2">DB-1</strain>
    </source>
</reference>
<evidence type="ECO:0000313" key="2">
    <source>
        <dbReference type="Proteomes" id="UP000831692"/>
    </source>
</evidence>
<evidence type="ECO:0000313" key="1">
    <source>
        <dbReference type="EMBL" id="BDG69033.1"/>
    </source>
</evidence>
<dbReference type="EMBL" id="AP025635">
    <property type="protein sequence ID" value="BDG69033.1"/>
    <property type="molecule type" value="Genomic_DNA"/>
</dbReference>
<proteinExistence type="predicted"/>
<keyword evidence="2" id="KW-1185">Reference proteome</keyword>
<gene>
    <name evidence="1" type="ORF">ENLAB_25970</name>
</gene>
<accession>A0ABN6NS43</accession>
<sequence>MIQPPVDNLYQVVVPFTDVPLFCATTCTVALLLKPRTTLELVVAFERTFNAVVVFTDFEIAFSDEEDDELDEPVLAEEEPEVLFT</sequence>
<name>A0ABN6NS43_9ENTE</name>
<protein>
    <submittedName>
        <fullName evidence="1">Uncharacterized protein</fullName>
    </submittedName>
</protein>